<evidence type="ECO:0000256" key="6">
    <source>
        <dbReference type="ARBA" id="ARBA00023239"/>
    </source>
</evidence>
<keyword evidence="8" id="KW-0175">Coiled coil</keyword>
<dbReference type="PROSITE" id="PS50125">
    <property type="entry name" value="GUANYLATE_CYCLASE_2"/>
    <property type="match status" value="1"/>
</dbReference>
<dbReference type="PhylomeDB" id="B3RYQ4"/>
<dbReference type="Pfam" id="PF00211">
    <property type="entry name" value="Guanylate_cyc"/>
    <property type="match status" value="1"/>
</dbReference>
<dbReference type="GO" id="GO:0070482">
    <property type="term" value="P:response to oxygen levels"/>
    <property type="evidence" value="ECO:0000318"/>
    <property type="project" value="GO_Central"/>
</dbReference>
<dbReference type="Pfam" id="PF07700">
    <property type="entry name" value="HNOB"/>
    <property type="match status" value="1"/>
</dbReference>
<dbReference type="SMART" id="SM00044">
    <property type="entry name" value="CYCc"/>
    <property type="match status" value="1"/>
</dbReference>
<keyword evidence="4" id="KW-0547">Nucleotide-binding</keyword>
<dbReference type="InterPro" id="IPR001054">
    <property type="entry name" value="A/G_cyclase"/>
</dbReference>
<evidence type="ECO:0000256" key="5">
    <source>
        <dbReference type="ARBA" id="ARBA00023134"/>
    </source>
</evidence>
<dbReference type="AlphaFoldDB" id="B3RYQ4"/>
<dbReference type="InterPro" id="IPR011645">
    <property type="entry name" value="HNOB_dom_associated"/>
</dbReference>
<keyword evidence="7" id="KW-0141">cGMP biosynthesis</keyword>
<keyword evidence="11" id="KW-1185">Reference proteome</keyword>
<name>B3RYQ4_TRIAD</name>
<feature type="coiled-coil region" evidence="8">
    <location>
        <begin position="314"/>
        <end position="348"/>
    </location>
</feature>
<dbReference type="PANTHER" id="PTHR45655">
    <property type="entry name" value="GUANYLATE CYCLASE SOLUBLE SUBUNIT BETA-2"/>
    <property type="match status" value="1"/>
</dbReference>
<dbReference type="GeneID" id="6753737"/>
<evidence type="ECO:0000259" key="9">
    <source>
        <dbReference type="PROSITE" id="PS50125"/>
    </source>
</evidence>
<protein>
    <recommendedName>
        <fullName evidence="2">guanylate cyclase</fullName>
        <ecNumber evidence="2">4.6.1.2</ecNumber>
    </recommendedName>
</protein>
<dbReference type="OrthoDB" id="6127067at2759"/>
<dbReference type="GO" id="GO:0004383">
    <property type="term" value="F:guanylate cyclase activity"/>
    <property type="evidence" value="ECO:0000318"/>
    <property type="project" value="GO_Central"/>
</dbReference>
<keyword evidence="5" id="KW-0342">GTP-binding</keyword>
<comment type="subcellular location">
    <subcellularLocation>
        <location evidence="1">Cytoplasm</location>
    </subcellularLocation>
</comment>
<dbReference type="Pfam" id="PF07701">
    <property type="entry name" value="HNOBA"/>
    <property type="match status" value="2"/>
</dbReference>
<dbReference type="Proteomes" id="UP000009022">
    <property type="component" value="Unassembled WGS sequence"/>
</dbReference>
<dbReference type="InterPro" id="IPR024096">
    <property type="entry name" value="NO_sig/Golgi_transp_ligand-bd"/>
</dbReference>
<dbReference type="OMA" id="CQEVGSE"/>
<dbReference type="EMBL" id="DS985245">
    <property type="protein sequence ID" value="EDV24634.1"/>
    <property type="molecule type" value="Genomic_DNA"/>
</dbReference>
<evidence type="ECO:0000256" key="4">
    <source>
        <dbReference type="ARBA" id="ARBA00022741"/>
    </source>
</evidence>
<dbReference type="RefSeq" id="XP_002112524.1">
    <property type="nucleotide sequence ID" value="XM_002112488.1"/>
</dbReference>
<dbReference type="GO" id="GO:0005525">
    <property type="term" value="F:GTP binding"/>
    <property type="evidence" value="ECO:0007669"/>
    <property type="project" value="UniProtKB-KW"/>
</dbReference>
<dbReference type="Gene3D" id="3.30.70.1230">
    <property type="entry name" value="Nucleotide cyclase"/>
    <property type="match status" value="1"/>
</dbReference>
<dbReference type="SUPFAM" id="SSF111126">
    <property type="entry name" value="Ligand-binding domain in the NO signalling and Golgi transport"/>
    <property type="match status" value="1"/>
</dbReference>
<dbReference type="GO" id="GO:0020037">
    <property type="term" value="F:heme binding"/>
    <property type="evidence" value="ECO:0007669"/>
    <property type="project" value="InterPro"/>
</dbReference>
<dbReference type="InterPro" id="IPR038158">
    <property type="entry name" value="H-NOX_domain_sf"/>
</dbReference>
<dbReference type="SUPFAM" id="SSF55073">
    <property type="entry name" value="Nucleotide cyclase"/>
    <property type="match status" value="1"/>
</dbReference>
<dbReference type="CDD" id="cd07302">
    <property type="entry name" value="CHD"/>
    <property type="match status" value="1"/>
</dbReference>
<evidence type="ECO:0000313" key="10">
    <source>
        <dbReference type="EMBL" id="EDV24634.1"/>
    </source>
</evidence>
<keyword evidence="3" id="KW-0963">Cytoplasm</keyword>
<dbReference type="CTD" id="6753737"/>
<dbReference type="GO" id="GO:0019934">
    <property type="term" value="P:cGMP-mediated signaling"/>
    <property type="evidence" value="ECO:0000318"/>
    <property type="project" value="GO_Central"/>
</dbReference>
<dbReference type="Gene3D" id="6.10.250.780">
    <property type="match status" value="1"/>
</dbReference>
<evidence type="ECO:0000256" key="2">
    <source>
        <dbReference type="ARBA" id="ARBA00012202"/>
    </source>
</evidence>
<evidence type="ECO:0000256" key="1">
    <source>
        <dbReference type="ARBA" id="ARBA00004496"/>
    </source>
</evidence>
<evidence type="ECO:0000256" key="3">
    <source>
        <dbReference type="ARBA" id="ARBA00022490"/>
    </source>
</evidence>
<evidence type="ECO:0000313" key="11">
    <source>
        <dbReference type="Proteomes" id="UP000009022"/>
    </source>
</evidence>
<evidence type="ECO:0000256" key="8">
    <source>
        <dbReference type="SAM" id="Coils"/>
    </source>
</evidence>
<reference evidence="10 11" key="1">
    <citation type="journal article" date="2008" name="Nature">
        <title>The Trichoplax genome and the nature of placozoans.</title>
        <authorList>
            <person name="Srivastava M."/>
            <person name="Begovic E."/>
            <person name="Chapman J."/>
            <person name="Putnam N.H."/>
            <person name="Hellsten U."/>
            <person name="Kawashima T."/>
            <person name="Kuo A."/>
            <person name="Mitros T."/>
            <person name="Salamov A."/>
            <person name="Carpenter M.L."/>
            <person name="Signorovitch A.Y."/>
            <person name="Moreno M.A."/>
            <person name="Kamm K."/>
            <person name="Grimwood J."/>
            <person name="Schmutz J."/>
            <person name="Shapiro H."/>
            <person name="Grigoriev I.V."/>
            <person name="Buss L.W."/>
            <person name="Schierwater B."/>
            <person name="Dellaporta S.L."/>
            <person name="Rokhsar D.S."/>
        </authorList>
    </citation>
    <scope>NUCLEOTIDE SEQUENCE [LARGE SCALE GENOMIC DNA]</scope>
    <source>
        <strain evidence="10 11">Grell-BS-1999</strain>
    </source>
</reference>
<accession>B3RYQ4</accession>
<sequence>MDLYLLVLLSKKDLEWDKLMEEFGYHFIQECHNDVKYQRVLHSIGFTLSDFLINFDCLHDHLNCSKKFTNILPPSFICNVENPDSILLESYHQRHGWSYFTVGIVKAVAEVVFGQPVSIDVLEATTPHEDYKCQYYRIHYKNNSLRRASQAPSSSTSPKDLKILPATFCKAFPFHFIINRDMVLIQVGAGLVRFLPSELPDIDIFLGSTISYETRYFSDCLKMVSPKVEPTFDHILSYCNSRFTLETVSQLRGKAIQLRGQMIYASESDCILYVGSPCVSALEELKGRGLYLSDIPVHDATRDVILVGEQAKVQEDLVTRMQKVKAKLEQASKELRQEKTKNVDLLNTIFPKDIAMKLWKRKYPLEQLCRRVDNVTVLFSDIVGFTAICSTCEPFVVVEMLNRLYTKFDDLSAKLNVYKVETIGDAYVVAGGLEQKSNRHAHDVCYMSIGMLLVSQTEKSHDGQIIKMRIGIHTGSVVAGIVGYKMPRYCLFGNNVRLANKMEACSLAGRINVSPTTYKLVHSSNEFTFEKRTPDCLPKDFPTQPGDTCYFLNVGNQNNMLEDRQS</sequence>
<proteinExistence type="predicted"/>
<feature type="domain" description="Guanylate cyclase" evidence="9">
    <location>
        <begin position="376"/>
        <end position="503"/>
    </location>
</feature>
<dbReference type="FunFam" id="3.30.70.1230:FF:000007">
    <property type="entry name" value="Guanylate cyclase soluble subunit alpha-3"/>
    <property type="match status" value="1"/>
</dbReference>
<organism evidence="10 11">
    <name type="scientific">Trichoplax adhaerens</name>
    <name type="common">Trichoplax reptans</name>
    <dbReference type="NCBI Taxonomy" id="10228"/>
    <lineage>
        <taxon>Eukaryota</taxon>
        <taxon>Metazoa</taxon>
        <taxon>Placozoa</taxon>
        <taxon>Uniplacotomia</taxon>
        <taxon>Trichoplacea</taxon>
        <taxon>Trichoplacidae</taxon>
        <taxon>Trichoplax</taxon>
    </lineage>
</organism>
<dbReference type="InterPro" id="IPR029787">
    <property type="entry name" value="Nucleotide_cyclase"/>
</dbReference>
<dbReference type="Gene3D" id="3.90.1520.10">
    <property type="entry name" value="H-NOX domain"/>
    <property type="match status" value="1"/>
</dbReference>
<dbReference type="EC" id="4.6.1.2" evidence="2"/>
<dbReference type="HOGENOM" id="CLU_011614_5_0_1"/>
<dbReference type="FunFam" id="3.30.450.260:FF:000002">
    <property type="entry name" value="guanylate cyclase soluble subunit alpha-2"/>
    <property type="match status" value="1"/>
</dbReference>
<dbReference type="GO" id="GO:0008074">
    <property type="term" value="C:guanylate cyclase complex, soluble"/>
    <property type="evidence" value="ECO:0000318"/>
    <property type="project" value="GO_Central"/>
</dbReference>
<dbReference type="Gene3D" id="3.30.450.260">
    <property type="entry name" value="Haem NO binding associated domain"/>
    <property type="match status" value="1"/>
</dbReference>
<keyword evidence="6" id="KW-0456">Lyase</keyword>
<dbReference type="InterPro" id="IPR042463">
    <property type="entry name" value="HNOB_dom_associated_sf"/>
</dbReference>
<dbReference type="PANTHER" id="PTHR45655:SF6">
    <property type="entry name" value="HEAD-SPECIFIC GUANYLATE CYCLASE"/>
    <property type="match status" value="1"/>
</dbReference>
<dbReference type="InterPro" id="IPR011644">
    <property type="entry name" value="Heme_NO-bd"/>
</dbReference>
<dbReference type="InParanoid" id="B3RYQ4"/>
<dbReference type="FunCoup" id="B3RYQ4">
    <property type="interactions" value="840"/>
</dbReference>
<gene>
    <name evidence="10" type="ORF">TRIADDRAFT_24913</name>
</gene>
<dbReference type="eggNOG" id="KOG4171">
    <property type="taxonomic scope" value="Eukaryota"/>
</dbReference>
<evidence type="ECO:0000256" key="7">
    <source>
        <dbReference type="ARBA" id="ARBA00023293"/>
    </source>
</evidence>
<dbReference type="KEGG" id="tad:TRIADDRAFT_24913"/>
<dbReference type="STRING" id="10228.B3RYQ4"/>